<dbReference type="VEuPathDB" id="FungiDB:F4678DRAFT_229766"/>
<dbReference type="AlphaFoldDB" id="A0A9W8N592"/>
<dbReference type="GO" id="GO:0030479">
    <property type="term" value="C:actin cortical patch"/>
    <property type="evidence" value="ECO:0007669"/>
    <property type="project" value="TreeGrafter"/>
</dbReference>
<feature type="region of interest" description="Disordered" evidence="1">
    <location>
        <begin position="1"/>
        <end position="26"/>
    </location>
</feature>
<name>A0A9W8N592_9PEZI</name>
<comment type="caution">
    <text evidence="3">The sequence shown here is derived from an EMBL/GenBank/DDBJ whole genome shotgun (WGS) entry which is preliminary data.</text>
</comment>
<dbReference type="InterPro" id="IPR052935">
    <property type="entry name" value="Mg2+_PAP"/>
</dbReference>
<reference evidence="3" key="1">
    <citation type="submission" date="2022-07" db="EMBL/GenBank/DDBJ databases">
        <title>Genome Sequence of Xylaria arbuscula.</title>
        <authorList>
            <person name="Buettner E."/>
        </authorList>
    </citation>
    <scope>NUCLEOTIDE SEQUENCE</scope>
    <source>
        <strain evidence="3">VT107</strain>
    </source>
</reference>
<dbReference type="GO" id="GO:0008195">
    <property type="term" value="F:phosphatidate phosphatase activity"/>
    <property type="evidence" value="ECO:0007669"/>
    <property type="project" value="InterPro"/>
</dbReference>
<dbReference type="PANTHER" id="PTHR28208">
    <property type="entry name" value="PHOSPHATIDATE PHOSPHATASE APP1"/>
    <property type="match status" value="1"/>
</dbReference>
<evidence type="ECO:0000313" key="3">
    <source>
        <dbReference type="EMBL" id="KAJ3556252.1"/>
    </source>
</evidence>
<protein>
    <recommendedName>
        <fullName evidence="2">Phosphatidate phosphatase APP1 catalytic domain-containing protein</fullName>
    </recommendedName>
</protein>
<dbReference type="Pfam" id="PF09949">
    <property type="entry name" value="APP1_cat"/>
    <property type="match status" value="1"/>
</dbReference>
<proteinExistence type="predicted"/>
<feature type="domain" description="Phosphatidate phosphatase APP1 catalytic" evidence="2">
    <location>
        <begin position="576"/>
        <end position="721"/>
    </location>
</feature>
<gene>
    <name evidence="3" type="ORF">NPX13_g10178</name>
</gene>
<organism evidence="3 4">
    <name type="scientific">Xylaria arbuscula</name>
    <dbReference type="NCBI Taxonomy" id="114810"/>
    <lineage>
        <taxon>Eukaryota</taxon>
        <taxon>Fungi</taxon>
        <taxon>Dikarya</taxon>
        <taxon>Ascomycota</taxon>
        <taxon>Pezizomycotina</taxon>
        <taxon>Sordariomycetes</taxon>
        <taxon>Xylariomycetidae</taxon>
        <taxon>Xylariales</taxon>
        <taxon>Xylariaceae</taxon>
        <taxon>Xylaria</taxon>
    </lineage>
</organism>
<accession>A0A9W8N592</accession>
<evidence type="ECO:0000313" key="4">
    <source>
        <dbReference type="Proteomes" id="UP001148614"/>
    </source>
</evidence>
<sequence>MNRRMLSKDDEATTGDEVEVRREDQDKINKFSRLHQRELNLQEELKSKNLQDRGHLFPLAVGKGPKDARLVDGTDRRGSLRARGQDRDNERRDAAAQGRAVCALREEHQSRDIGTTESRHRIKDATQRCSGADDVDDRVDLETIEARDHFRQPILESKIAQATTNDCLLCNSMVASMRNSHQGADHYRHQGWDAHSLRPMSRRHSPFLRSLPTRAMERRKLASRKQGHANDVIPSKPFPAAFPVLLSPNFTWHLFTQIPTKTLTAGPASHHILYHPPKSPTIGPVLSISTEVYLVFALGRIAQVEASHIKRPTMALRQLLPVSLFAAQVLGAAHPIITPAPSLEDRDEALARRDFDPGSYLNSVFSGLGSDVSSYIASGVPQFFQDLPVGDKVEEELGIDDEDLDATPTQVLNVPGYGNWTDDGWSVRIHGNVYKQPNISQEKLDDLANVFLIGVDIDELPEEQQKNARNLTASIFVVQQGNVSVTVNFQDDVEVRPNASGGVVNAEGGVQTIDLPYNTTSEGDFDAWLTLKNTTGADGGHLLAGNATERIQALNVYTNGTDSGNATVYLVPPTGFTIVSDIDDILRVTKIYDPKEGLLNSFARDFVAWENMPEIYANWSASIDNFHFHYLTTTPEQATRNYMDFIYKTYPLGSFDTRPLNFSDVSATLAIRKALLEKVFQTFPQRKFVLVGDTTNSDVMKDYPQLVKDYPGQVQCIFLRNTTATDDTDLFPYDTSGFEGIDEKQYMFFVHADDLRDVDIVGGNWTRVRE</sequence>
<feature type="compositionally biased region" description="Basic and acidic residues" evidence="1">
    <location>
        <begin position="64"/>
        <end position="94"/>
    </location>
</feature>
<keyword evidence="4" id="KW-1185">Reference proteome</keyword>
<evidence type="ECO:0000259" key="2">
    <source>
        <dbReference type="Pfam" id="PF09949"/>
    </source>
</evidence>
<dbReference type="EMBL" id="JANPWZ010002769">
    <property type="protein sequence ID" value="KAJ3556252.1"/>
    <property type="molecule type" value="Genomic_DNA"/>
</dbReference>
<dbReference type="Proteomes" id="UP001148614">
    <property type="component" value="Unassembled WGS sequence"/>
</dbReference>
<feature type="compositionally biased region" description="Basic and acidic residues" evidence="1">
    <location>
        <begin position="1"/>
        <end position="11"/>
    </location>
</feature>
<dbReference type="InterPro" id="IPR019236">
    <property type="entry name" value="APP1_cat"/>
</dbReference>
<dbReference type="PANTHER" id="PTHR28208:SF2">
    <property type="entry name" value="PHOSPHATIDATE PHOSPHATASE APP1 CATALYTIC DOMAIN-CONTAINING PROTEIN"/>
    <property type="match status" value="1"/>
</dbReference>
<feature type="region of interest" description="Disordered" evidence="1">
    <location>
        <begin position="57"/>
        <end position="96"/>
    </location>
</feature>
<evidence type="ECO:0000256" key="1">
    <source>
        <dbReference type="SAM" id="MobiDB-lite"/>
    </source>
</evidence>